<organism evidence="2 3">
    <name type="scientific">Kipferlia bialata</name>
    <dbReference type="NCBI Taxonomy" id="797122"/>
    <lineage>
        <taxon>Eukaryota</taxon>
        <taxon>Metamonada</taxon>
        <taxon>Carpediemonas-like organisms</taxon>
        <taxon>Kipferlia</taxon>
    </lineage>
</organism>
<evidence type="ECO:0000313" key="2">
    <source>
        <dbReference type="EMBL" id="GIQ90988.1"/>
    </source>
</evidence>
<feature type="region of interest" description="Disordered" evidence="1">
    <location>
        <begin position="1"/>
        <end position="24"/>
    </location>
</feature>
<dbReference type="AlphaFoldDB" id="A0A9K3GQ14"/>
<keyword evidence="3" id="KW-1185">Reference proteome</keyword>
<reference evidence="2 3" key="1">
    <citation type="journal article" date="2018" name="PLoS ONE">
        <title>The draft genome of Kipferlia bialata reveals reductive genome evolution in fornicate parasites.</title>
        <authorList>
            <person name="Tanifuji G."/>
            <person name="Takabayashi S."/>
            <person name="Kume K."/>
            <person name="Takagi M."/>
            <person name="Nakayama T."/>
            <person name="Kamikawa R."/>
            <person name="Inagaki Y."/>
            <person name="Hashimoto T."/>
        </authorList>
    </citation>
    <scope>NUCLEOTIDE SEQUENCE [LARGE SCALE GENOMIC DNA]</scope>
    <source>
        <strain evidence="2">NY0173</strain>
    </source>
</reference>
<evidence type="ECO:0000313" key="3">
    <source>
        <dbReference type="Proteomes" id="UP000265618"/>
    </source>
</evidence>
<dbReference type="EMBL" id="BDIP01006972">
    <property type="protein sequence ID" value="GIQ90988.1"/>
    <property type="molecule type" value="Genomic_DNA"/>
</dbReference>
<comment type="caution">
    <text evidence="2">The sequence shown here is derived from an EMBL/GenBank/DDBJ whole genome shotgun (WGS) entry which is preliminary data.</text>
</comment>
<feature type="non-terminal residue" evidence="2">
    <location>
        <position position="1"/>
    </location>
</feature>
<evidence type="ECO:0000256" key="1">
    <source>
        <dbReference type="SAM" id="MobiDB-lite"/>
    </source>
</evidence>
<gene>
    <name evidence="2" type="ORF">KIPB_014016</name>
</gene>
<accession>A0A9K3GQ14</accession>
<proteinExistence type="predicted"/>
<dbReference type="Proteomes" id="UP000265618">
    <property type="component" value="Unassembled WGS sequence"/>
</dbReference>
<sequence>MVEERGSYSHQQDDVTRTGQVHSE</sequence>
<protein>
    <submittedName>
        <fullName evidence="2">Uncharacterized protein</fullName>
    </submittedName>
</protein>
<name>A0A9K3GQ14_9EUKA</name>
<feature type="compositionally biased region" description="Basic and acidic residues" evidence="1">
    <location>
        <begin position="1"/>
        <end position="16"/>
    </location>
</feature>